<dbReference type="Pfam" id="PF24883">
    <property type="entry name" value="NPHP3_N"/>
    <property type="match status" value="1"/>
</dbReference>
<dbReference type="InterPro" id="IPR027417">
    <property type="entry name" value="P-loop_NTPase"/>
</dbReference>
<name>A0A0C3FED4_PILCF</name>
<evidence type="ECO:0000259" key="2">
    <source>
        <dbReference type="PROSITE" id="PS50837"/>
    </source>
</evidence>
<accession>A0A0C3FED4</accession>
<dbReference type="OrthoDB" id="4760524at2759"/>
<dbReference type="SUPFAM" id="SSF52540">
    <property type="entry name" value="P-loop containing nucleoside triphosphate hydrolases"/>
    <property type="match status" value="1"/>
</dbReference>
<reference evidence="4" key="2">
    <citation type="submission" date="2015-01" db="EMBL/GenBank/DDBJ databases">
        <title>Evolutionary Origins and Diversification of the Mycorrhizal Mutualists.</title>
        <authorList>
            <consortium name="DOE Joint Genome Institute"/>
            <consortium name="Mycorrhizal Genomics Consortium"/>
            <person name="Kohler A."/>
            <person name="Kuo A."/>
            <person name="Nagy L.G."/>
            <person name="Floudas D."/>
            <person name="Copeland A."/>
            <person name="Barry K.W."/>
            <person name="Cichocki N."/>
            <person name="Veneault-Fourrey C."/>
            <person name="LaButti K."/>
            <person name="Lindquist E.A."/>
            <person name="Lipzen A."/>
            <person name="Lundell T."/>
            <person name="Morin E."/>
            <person name="Murat C."/>
            <person name="Riley R."/>
            <person name="Ohm R."/>
            <person name="Sun H."/>
            <person name="Tunlid A."/>
            <person name="Henrissat B."/>
            <person name="Grigoriev I.V."/>
            <person name="Hibbett D.S."/>
            <person name="Martin F."/>
        </authorList>
    </citation>
    <scope>NUCLEOTIDE SEQUENCE [LARGE SCALE GENOMIC DNA]</scope>
    <source>
        <strain evidence="4">F 1598</strain>
    </source>
</reference>
<evidence type="ECO:0000256" key="1">
    <source>
        <dbReference type="ARBA" id="ARBA00022737"/>
    </source>
</evidence>
<dbReference type="EMBL" id="KN833018">
    <property type="protein sequence ID" value="KIM78241.1"/>
    <property type="molecule type" value="Genomic_DNA"/>
</dbReference>
<dbReference type="Gene3D" id="3.40.50.300">
    <property type="entry name" value="P-loop containing nucleotide triphosphate hydrolases"/>
    <property type="match status" value="1"/>
</dbReference>
<dbReference type="HOGENOM" id="CLU_000288_6_10_1"/>
<evidence type="ECO:0000313" key="4">
    <source>
        <dbReference type="Proteomes" id="UP000054166"/>
    </source>
</evidence>
<dbReference type="PANTHER" id="PTHR10039">
    <property type="entry name" value="AMELOGENIN"/>
    <property type="match status" value="1"/>
</dbReference>
<gene>
    <name evidence="3" type="ORF">PILCRDRAFT_824723</name>
</gene>
<feature type="domain" description="NACHT" evidence="2">
    <location>
        <begin position="83"/>
        <end position="224"/>
    </location>
</feature>
<dbReference type="STRING" id="765440.A0A0C3FED4"/>
<dbReference type="InParanoid" id="A0A0C3FED4"/>
<dbReference type="InterPro" id="IPR056884">
    <property type="entry name" value="NPHP3-like_N"/>
</dbReference>
<dbReference type="AlphaFoldDB" id="A0A0C3FED4"/>
<evidence type="ECO:0000313" key="3">
    <source>
        <dbReference type="EMBL" id="KIM78241.1"/>
    </source>
</evidence>
<organism evidence="3 4">
    <name type="scientific">Piloderma croceum (strain F 1598)</name>
    <dbReference type="NCBI Taxonomy" id="765440"/>
    <lineage>
        <taxon>Eukaryota</taxon>
        <taxon>Fungi</taxon>
        <taxon>Dikarya</taxon>
        <taxon>Basidiomycota</taxon>
        <taxon>Agaricomycotina</taxon>
        <taxon>Agaricomycetes</taxon>
        <taxon>Agaricomycetidae</taxon>
        <taxon>Atheliales</taxon>
        <taxon>Atheliaceae</taxon>
        <taxon>Piloderma</taxon>
    </lineage>
</organism>
<dbReference type="Proteomes" id="UP000054166">
    <property type="component" value="Unassembled WGS sequence"/>
</dbReference>
<dbReference type="PROSITE" id="PS50837">
    <property type="entry name" value="NACHT"/>
    <property type="match status" value="1"/>
</dbReference>
<reference evidence="3 4" key="1">
    <citation type="submission" date="2014-04" db="EMBL/GenBank/DDBJ databases">
        <authorList>
            <consortium name="DOE Joint Genome Institute"/>
            <person name="Kuo A."/>
            <person name="Tarkka M."/>
            <person name="Buscot F."/>
            <person name="Kohler A."/>
            <person name="Nagy L.G."/>
            <person name="Floudas D."/>
            <person name="Copeland A."/>
            <person name="Barry K.W."/>
            <person name="Cichocki N."/>
            <person name="Veneault-Fourrey C."/>
            <person name="LaButti K."/>
            <person name="Lindquist E.A."/>
            <person name="Lipzen A."/>
            <person name="Lundell T."/>
            <person name="Morin E."/>
            <person name="Murat C."/>
            <person name="Sun H."/>
            <person name="Tunlid A."/>
            <person name="Henrissat B."/>
            <person name="Grigoriev I.V."/>
            <person name="Hibbett D.S."/>
            <person name="Martin F."/>
            <person name="Nordberg H.P."/>
            <person name="Cantor M.N."/>
            <person name="Hua S.X."/>
        </authorList>
    </citation>
    <scope>NUCLEOTIDE SEQUENCE [LARGE SCALE GENOMIC DNA]</scope>
    <source>
        <strain evidence="3 4">F 1598</strain>
    </source>
</reference>
<dbReference type="PANTHER" id="PTHR10039:SF17">
    <property type="entry name" value="FUNGAL STAND N-TERMINAL GOODBYE DOMAIN-CONTAINING PROTEIN-RELATED"/>
    <property type="match status" value="1"/>
</dbReference>
<proteinExistence type="predicted"/>
<dbReference type="InterPro" id="IPR007111">
    <property type="entry name" value="NACHT_NTPase"/>
</dbReference>
<keyword evidence="1" id="KW-0677">Repeat</keyword>
<sequence length="540" mass="61351">MNTNWNNVNITGPVGGPIFSNNTIKVNAPTPSLFDLLKNHINQHAAYDSSEREKEEASICQEGTRTEVLKKIKAWARNKNGRRVCWLNGPAGSGKSTIAHTIAHKNRKNLAFSFFFSRRHRERSDATKFFLTFAYQLAIALPSAQRYMEEALKKDPAILHQRLELQFIELIINPILSITESVPQFIVVIDGLDECGSEDQVKKLVQLLIDALPKLPFRLLFTSRLEAYIEAIFTSSSYRNKVSCIALRDFNALSDVYEYLRSSLSKVQEARKLPSSWPSEHDLQQVAEKSESIFIYASTLVKFVGDERGDPQRRFSMALKAHKGLDSLFDQVLTNAKEYPHFEQALCAVVSIRGKPQINALAQLIRLDSANDVRIALRGCLSILLVPDSDHDYIRPYHASLLDFLSDPKRRKDRYFDPAKCNGVIVDCCMQLITRGLASDAESLQCAALNWWRHIRMVLSYTNFFEDIVSYCGPNAMRFLKNPLVWFKDWMVALNEPGAVEHARDSLHSTIAYITKQNNQPGSLLKSLKQAFWAIDEFVS</sequence>
<protein>
    <recommendedName>
        <fullName evidence="2">NACHT domain-containing protein</fullName>
    </recommendedName>
</protein>
<keyword evidence="4" id="KW-1185">Reference proteome</keyword>